<keyword evidence="7" id="KW-1185">Reference proteome</keyword>
<evidence type="ECO:0000256" key="2">
    <source>
        <dbReference type="ARBA" id="ARBA00023157"/>
    </source>
</evidence>
<evidence type="ECO:0000259" key="5">
    <source>
        <dbReference type="PROSITE" id="PS50026"/>
    </source>
</evidence>
<dbReference type="SMART" id="SM00181">
    <property type="entry name" value="EGF"/>
    <property type="match status" value="3"/>
</dbReference>
<comment type="caution">
    <text evidence="6">The sequence shown here is derived from an EMBL/GenBank/DDBJ whole genome shotgun (WGS) entry which is preliminary data.</text>
</comment>
<reference evidence="6" key="1">
    <citation type="submission" date="2023-01" db="EMBL/GenBank/DDBJ databases">
        <title>Genome assembly of the deep-sea coral Lophelia pertusa.</title>
        <authorList>
            <person name="Herrera S."/>
            <person name="Cordes E."/>
        </authorList>
    </citation>
    <scope>NUCLEOTIDE SEQUENCE</scope>
    <source>
        <strain evidence="6">USNM1676648</strain>
        <tissue evidence="6">Polyp</tissue>
    </source>
</reference>
<dbReference type="InterPro" id="IPR013111">
    <property type="entry name" value="EGF_extracell"/>
</dbReference>
<dbReference type="PANTHER" id="PTHR14949">
    <property type="entry name" value="EGF-LIKE-DOMAIN, MULTIPLE 7, 8"/>
    <property type="match status" value="1"/>
</dbReference>
<keyword evidence="3" id="KW-0245">EGF-like domain</keyword>
<organism evidence="6 7">
    <name type="scientific">Desmophyllum pertusum</name>
    <dbReference type="NCBI Taxonomy" id="174260"/>
    <lineage>
        <taxon>Eukaryota</taxon>
        <taxon>Metazoa</taxon>
        <taxon>Cnidaria</taxon>
        <taxon>Anthozoa</taxon>
        <taxon>Hexacorallia</taxon>
        <taxon>Scleractinia</taxon>
        <taxon>Caryophylliina</taxon>
        <taxon>Caryophylliidae</taxon>
        <taxon>Desmophyllum</taxon>
    </lineage>
</organism>
<dbReference type="Gene3D" id="2.10.25.10">
    <property type="entry name" value="Laminin"/>
    <property type="match status" value="2"/>
</dbReference>
<gene>
    <name evidence="6" type="ORF">OS493_010265</name>
</gene>
<dbReference type="PROSITE" id="PS50026">
    <property type="entry name" value="EGF_3"/>
    <property type="match status" value="1"/>
</dbReference>
<feature type="disulfide bond" evidence="3">
    <location>
        <begin position="87"/>
        <end position="96"/>
    </location>
</feature>
<dbReference type="PROSITE" id="PS01186">
    <property type="entry name" value="EGF_2"/>
    <property type="match status" value="1"/>
</dbReference>
<evidence type="ECO:0000256" key="1">
    <source>
        <dbReference type="ARBA" id="ARBA00022729"/>
    </source>
</evidence>
<dbReference type="PANTHER" id="PTHR14949:SF56">
    <property type="entry name" value="EGF-LIKE-DOMAIN, MULTIPLE 7"/>
    <property type="match status" value="1"/>
</dbReference>
<feature type="transmembrane region" description="Helical" evidence="4">
    <location>
        <begin position="112"/>
        <end position="136"/>
    </location>
</feature>
<dbReference type="InterPro" id="IPR000742">
    <property type="entry name" value="EGF"/>
</dbReference>
<keyword evidence="4" id="KW-1133">Transmembrane helix</keyword>
<dbReference type="InterPro" id="IPR050969">
    <property type="entry name" value="Dev_Signal_Modulators"/>
</dbReference>
<evidence type="ECO:0000313" key="7">
    <source>
        <dbReference type="Proteomes" id="UP001163046"/>
    </source>
</evidence>
<dbReference type="EMBL" id="MU825400">
    <property type="protein sequence ID" value="KAJ7392614.1"/>
    <property type="molecule type" value="Genomic_DNA"/>
</dbReference>
<evidence type="ECO:0000313" key="6">
    <source>
        <dbReference type="EMBL" id="KAJ7392614.1"/>
    </source>
</evidence>
<dbReference type="AlphaFoldDB" id="A0A9X0A4F9"/>
<dbReference type="PROSITE" id="PS00022">
    <property type="entry name" value="EGF_1"/>
    <property type="match status" value="1"/>
</dbReference>
<protein>
    <recommendedName>
        <fullName evidence="5">EGF-like domain-containing protein</fullName>
    </recommendedName>
</protein>
<keyword evidence="4" id="KW-0812">Transmembrane</keyword>
<sequence>MNNCSNHGNCTGPNECTCEKGFQAEADCSKVSCESLDHCFNHGNCSGPNVCSCHSGFKGLNCSQVTCEALNNCSNHGSCIGPNECTCEEGFQGTDCSEVLSEEQGGSLLSRAAVVGLSIGAFVLLLLLLLLLIYCCKKRKLRRYKMRSRPQRTDSTVIFSNPAQVPTSAWVFPRDFPRDSERVPQADIALYSFDNQTYSMAPLKRQERID</sequence>
<feature type="domain" description="EGF-like" evidence="5">
    <location>
        <begin position="63"/>
        <end position="97"/>
    </location>
</feature>
<accession>A0A9X0A4F9</accession>
<evidence type="ECO:0000256" key="4">
    <source>
        <dbReference type="SAM" id="Phobius"/>
    </source>
</evidence>
<name>A0A9X0A4F9_9CNID</name>
<keyword evidence="4" id="KW-0472">Membrane</keyword>
<keyword evidence="1" id="KW-0732">Signal</keyword>
<comment type="caution">
    <text evidence="3">Lacks conserved residue(s) required for the propagation of feature annotation.</text>
</comment>
<dbReference type="Proteomes" id="UP001163046">
    <property type="component" value="Unassembled WGS sequence"/>
</dbReference>
<evidence type="ECO:0000256" key="3">
    <source>
        <dbReference type="PROSITE-ProRule" id="PRU00076"/>
    </source>
</evidence>
<dbReference type="OrthoDB" id="5989046at2759"/>
<keyword evidence="2 3" id="KW-1015">Disulfide bond</keyword>
<dbReference type="Pfam" id="PF07974">
    <property type="entry name" value="EGF_2"/>
    <property type="match status" value="1"/>
</dbReference>
<proteinExistence type="predicted"/>